<name>A0A484FDW9_COLOR</name>
<sequence>MPEFPFHVPLYICDALNQDDLVMRLLLSASCLAVTYPAIIATGFCHRGALELFKELAFGPSSSDDEEYPIWGGVDDKSDWESDLGPKEALFFNALCLFLLSLRG</sequence>
<proteinExistence type="predicted"/>
<keyword evidence="2" id="KW-1185">Reference proteome</keyword>
<evidence type="ECO:0000313" key="1">
    <source>
        <dbReference type="EMBL" id="TDZ15716.1"/>
    </source>
</evidence>
<dbReference type="AlphaFoldDB" id="A0A484FDW9"/>
<dbReference type="Proteomes" id="UP000014480">
    <property type="component" value="Unassembled WGS sequence"/>
</dbReference>
<comment type="caution">
    <text evidence="1">The sequence shown here is derived from an EMBL/GenBank/DDBJ whole genome shotgun (WGS) entry which is preliminary data.</text>
</comment>
<accession>A0A484FDW9</accession>
<reference evidence="2" key="1">
    <citation type="journal article" date="2013" name="New Phytol.">
        <title>Comparative genomic and transcriptomic analyses reveal the hemibiotrophic stage shift of Colletotrichum fungi.</title>
        <authorList>
            <person name="Gan P."/>
            <person name="Ikeda K."/>
            <person name="Irieda H."/>
            <person name="Narusaka M."/>
            <person name="O'Connell R.J."/>
            <person name="Narusaka Y."/>
            <person name="Takano Y."/>
            <person name="Kubo Y."/>
            <person name="Shirasu K."/>
        </authorList>
    </citation>
    <scope>NUCLEOTIDE SEQUENCE [LARGE SCALE GENOMIC DNA]</scope>
    <source>
        <strain evidence="2">104-T / ATCC 96160 / CBS 514.97 / LARS 414 / MAFF 240422</strain>
    </source>
</reference>
<gene>
    <name evidence="1" type="ORF">Cob_v011428</name>
</gene>
<organism evidence="1 2">
    <name type="scientific">Colletotrichum orbiculare (strain 104-T / ATCC 96160 / CBS 514.97 / LARS 414 / MAFF 240422)</name>
    <name type="common">Cucumber anthracnose fungus</name>
    <name type="synonym">Colletotrichum lagenarium</name>
    <dbReference type="NCBI Taxonomy" id="1213857"/>
    <lineage>
        <taxon>Eukaryota</taxon>
        <taxon>Fungi</taxon>
        <taxon>Dikarya</taxon>
        <taxon>Ascomycota</taxon>
        <taxon>Pezizomycotina</taxon>
        <taxon>Sordariomycetes</taxon>
        <taxon>Hypocreomycetidae</taxon>
        <taxon>Glomerellales</taxon>
        <taxon>Glomerellaceae</taxon>
        <taxon>Colletotrichum</taxon>
        <taxon>Colletotrichum orbiculare species complex</taxon>
    </lineage>
</organism>
<evidence type="ECO:0000313" key="2">
    <source>
        <dbReference type="Proteomes" id="UP000014480"/>
    </source>
</evidence>
<dbReference type="EMBL" id="AMCV02000039">
    <property type="protein sequence ID" value="TDZ15716.1"/>
    <property type="molecule type" value="Genomic_DNA"/>
</dbReference>
<protein>
    <submittedName>
        <fullName evidence="1">Uncharacterized protein</fullName>
    </submittedName>
</protein>
<reference evidence="2" key="2">
    <citation type="journal article" date="2019" name="Mol. Plant Microbe Interact.">
        <title>Genome sequence resources for four phytopathogenic fungi from the Colletotrichum orbiculare species complex.</title>
        <authorList>
            <person name="Gan P."/>
            <person name="Tsushima A."/>
            <person name="Narusaka M."/>
            <person name="Narusaka Y."/>
            <person name="Takano Y."/>
            <person name="Kubo Y."/>
            <person name="Shirasu K."/>
        </authorList>
    </citation>
    <scope>GENOME REANNOTATION</scope>
    <source>
        <strain evidence="2">104-T / ATCC 96160 / CBS 514.97 / LARS 414 / MAFF 240422</strain>
    </source>
</reference>